<evidence type="ECO:0000313" key="4">
    <source>
        <dbReference type="Proteomes" id="UP000322234"/>
    </source>
</evidence>
<accession>A0A6B0R0G4</accession>
<proteinExistence type="predicted"/>
<dbReference type="EMBL" id="VBQZ03000013">
    <property type="protein sequence ID" value="MXQ82507.1"/>
    <property type="molecule type" value="Genomic_DNA"/>
</dbReference>
<feature type="compositionally biased region" description="Low complexity" evidence="1">
    <location>
        <begin position="36"/>
        <end position="47"/>
    </location>
</feature>
<gene>
    <name evidence="3" type="ORF">E5288_WYG009781</name>
</gene>
<organism evidence="3 4">
    <name type="scientific">Bos mutus</name>
    <name type="common">wild yak</name>
    <dbReference type="NCBI Taxonomy" id="72004"/>
    <lineage>
        <taxon>Eukaryota</taxon>
        <taxon>Metazoa</taxon>
        <taxon>Chordata</taxon>
        <taxon>Craniata</taxon>
        <taxon>Vertebrata</taxon>
        <taxon>Euteleostomi</taxon>
        <taxon>Mammalia</taxon>
        <taxon>Eutheria</taxon>
        <taxon>Laurasiatheria</taxon>
        <taxon>Artiodactyla</taxon>
        <taxon>Ruminantia</taxon>
        <taxon>Pecora</taxon>
        <taxon>Bovidae</taxon>
        <taxon>Bovinae</taxon>
        <taxon>Bos</taxon>
    </lineage>
</organism>
<dbReference type="InterPro" id="IPR037445">
    <property type="entry name" value="MAGE"/>
</dbReference>
<sequence>MSQKPKSRGCPSSQVERELGGSSEEAPSTSRGLGGAAAQLQAQASLAPEPRSQKQLELKVAELVQFLLIKYQRKIPIHRTDILRHVVGNDKDVLPELLWRAAKRLE</sequence>
<keyword evidence="4" id="KW-1185">Reference proteome</keyword>
<dbReference type="GO" id="GO:0005634">
    <property type="term" value="C:nucleus"/>
    <property type="evidence" value="ECO:0007669"/>
    <property type="project" value="TreeGrafter"/>
</dbReference>
<comment type="caution">
    <text evidence="3">The sequence shown here is derived from an EMBL/GenBank/DDBJ whole genome shotgun (WGS) entry which is preliminary data.</text>
</comment>
<dbReference type="AlphaFoldDB" id="A0A6B0R0G4"/>
<evidence type="ECO:0000313" key="3">
    <source>
        <dbReference type="EMBL" id="MXQ82507.1"/>
    </source>
</evidence>
<name>A0A6B0R0G4_9CETA</name>
<dbReference type="GO" id="GO:0000122">
    <property type="term" value="P:negative regulation of transcription by RNA polymerase II"/>
    <property type="evidence" value="ECO:0007669"/>
    <property type="project" value="TreeGrafter"/>
</dbReference>
<dbReference type="InterPro" id="IPR041898">
    <property type="entry name" value="MAGE_WH1"/>
</dbReference>
<feature type="region of interest" description="Disordered" evidence="1">
    <location>
        <begin position="1"/>
        <end position="51"/>
    </location>
</feature>
<dbReference type="PROSITE" id="PS50838">
    <property type="entry name" value="MAGE"/>
    <property type="match status" value="1"/>
</dbReference>
<dbReference type="Gene3D" id="1.10.10.1200">
    <property type="entry name" value="MAGE homology domain, winged helix WH1 motif"/>
    <property type="match status" value="1"/>
</dbReference>
<feature type="domain" description="MAGE" evidence="2">
    <location>
        <begin position="56"/>
        <end position="106"/>
    </location>
</feature>
<dbReference type="InterPro" id="IPR002190">
    <property type="entry name" value="MHD_dom"/>
</dbReference>
<reference evidence="3" key="1">
    <citation type="submission" date="2019-10" db="EMBL/GenBank/DDBJ databases">
        <title>The sequence and de novo assembly of the wild yak genome.</title>
        <authorList>
            <person name="Liu Y."/>
        </authorList>
    </citation>
    <scope>NUCLEOTIDE SEQUENCE [LARGE SCALE GENOMIC DNA]</scope>
    <source>
        <strain evidence="3">WY2019</strain>
    </source>
</reference>
<evidence type="ECO:0000256" key="1">
    <source>
        <dbReference type="SAM" id="MobiDB-lite"/>
    </source>
</evidence>
<dbReference type="PANTHER" id="PTHR11736:SF163">
    <property type="entry name" value="NON-STRUCTURAL MAINTENANCE OF CHROMOSOMES ELEMENT 3 HOMOLOG"/>
    <property type="match status" value="1"/>
</dbReference>
<evidence type="ECO:0000259" key="2">
    <source>
        <dbReference type="PROSITE" id="PS50838"/>
    </source>
</evidence>
<dbReference type="PANTHER" id="PTHR11736">
    <property type="entry name" value="MELANOMA-ASSOCIATED ANTIGEN MAGE ANTIGEN"/>
    <property type="match status" value="1"/>
</dbReference>
<feature type="compositionally biased region" description="Polar residues" evidence="1">
    <location>
        <begin position="1"/>
        <end position="14"/>
    </location>
</feature>
<protein>
    <recommendedName>
        <fullName evidence="2">MAGE domain-containing protein</fullName>
    </recommendedName>
</protein>
<dbReference type="Proteomes" id="UP000322234">
    <property type="component" value="Unassembled WGS sequence"/>
</dbReference>